<feature type="region of interest" description="Disordered" evidence="1">
    <location>
        <begin position="1"/>
        <end position="75"/>
    </location>
</feature>
<protein>
    <recommendedName>
        <fullName evidence="4">ATP-binding protein</fullName>
    </recommendedName>
</protein>
<reference evidence="2 3" key="1">
    <citation type="submission" date="2021-07" db="EMBL/GenBank/DDBJ databases">
        <title>Whole Genome Sequence of Nocardia Iowensis.</title>
        <authorList>
            <person name="Lamm A."/>
            <person name="Collins-Fairclough A.M."/>
            <person name="Bunk B."/>
            <person name="Sproer C."/>
        </authorList>
    </citation>
    <scope>NUCLEOTIDE SEQUENCE [LARGE SCALE GENOMIC DNA]</scope>
    <source>
        <strain evidence="2 3">NRRL 5646</strain>
    </source>
</reference>
<feature type="compositionally biased region" description="Polar residues" evidence="1">
    <location>
        <begin position="371"/>
        <end position="384"/>
    </location>
</feature>
<feature type="compositionally biased region" description="Basic and acidic residues" evidence="1">
    <location>
        <begin position="65"/>
        <end position="75"/>
    </location>
</feature>
<keyword evidence="3" id="KW-1185">Reference proteome</keyword>
<accession>A0ABX8RN03</accession>
<evidence type="ECO:0000313" key="3">
    <source>
        <dbReference type="Proteomes" id="UP000694257"/>
    </source>
</evidence>
<evidence type="ECO:0008006" key="4">
    <source>
        <dbReference type="Google" id="ProtNLM"/>
    </source>
</evidence>
<proteinExistence type="predicted"/>
<evidence type="ECO:0000256" key="1">
    <source>
        <dbReference type="SAM" id="MobiDB-lite"/>
    </source>
</evidence>
<feature type="region of interest" description="Disordered" evidence="1">
    <location>
        <begin position="361"/>
        <end position="385"/>
    </location>
</feature>
<gene>
    <name evidence="2" type="ORF">KV110_29970</name>
</gene>
<dbReference type="Proteomes" id="UP000694257">
    <property type="component" value="Chromosome"/>
</dbReference>
<dbReference type="RefSeq" id="WP_218470548.1">
    <property type="nucleotide sequence ID" value="NZ_BAABJN010000006.1"/>
</dbReference>
<dbReference type="EMBL" id="CP078145">
    <property type="protein sequence ID" value="QXN89675.1"/>
    <property type="molecule type" value="Genomic_DNA"/>
</dbReference>
<feature type="compositionally biased region" description="Basic and acidic residues" evidence="1">
    <location>
        <begin position="361"/>
        <end position="370"/>
    </location>
</feature>
<organism evidence="2 3">
    <name type="scientific">Nocardia iowensis</name>
    <dbReference type="NCBI Taxonomy" id="204891"/>
    <lineage>
        <taxon>Bacteria</taxon>
        <taxon>Bacillati</taxon>
        <taxon>Actinomycetota</taxon>
        <taxon>Actinomycetes</taxon>
        <taxon>Mycobacteriales</taxon>
        <taxon>Nocardiaceae</taxon>
        <taxon>Nocardia</taxon>
    </lineage>
</organism>
<sequence length="759" mass="83454">MADSDEKVPEAAPGPSQRDQSAGAESPQPAVKEANNEAPAEPSPTLEAPESAATSSGPDGTGDEPPQHDSNRSSEKRTVYFNQYFNGTVQASDSRFGISDAPAAPRPLTGKLISSDIEDLALGYVRPKAFDVAFEALQRIHTVVLEGPSGIGKRAGATMLLRELASGPLIALPPTMSVKQLATHDYEEGRGYLVTDSEHTGRRLDSEHEWHAVRDQVCDGGAWLVVTGPVTSGRDSEFVPRIGWQRPDTRAVLRAWLGSSDITDAEFDVKIAEIESRVPSEFAFSDLRQIVALSGDGAEPTALSQVFDEGAHQRVIEWFDALGHASRRNLLTVTVAAFLGRCGQRTFESCLVELEERFADAEAASDDRPESSSQRTDSPPQRTDTIPELRSAMLDDKGLLHLSVESGVTPRTFVDFREGRYREHVIAELWRRLDVTFWNTVRDWLCHTLSGSSDGEATLHEREIAQALLMLASISFDEVADAYLEPWSRGEHGLSCRDMAIFLLWDMCAGTVLAPAALQIAVRWAESGTALQKWTAAFALSGVLGVSYPEEATRQLWRLIVRSGSRDAVERCQVMAELFARLATRSPQADTVLVFLEDKYRDTRLGPRSRLLVECAIAETLAVRDGVTERSAVFGHLNSTPSGLDPVVRLWAITLRGSMFRKGALDALLNGLHDLTEICAEPEQTTRALATEFARILPSRECRMLAHNLAIRHRQRVAVASKRRAVRHITVSAKVAQRETRVDELVRIMLASLVTDHVD</sequence>
<name>A0ABX8RN03_NOCIO</name>
<evidence type="ECO:0000313" key="2">
    <source>
        <dbReference type="EMBL" id="QXN89675.1"/>
    </source>
</evidence>